<dbReference type="EMBL" id="UINC01033340">
    <property type="protein sequence ID" value="SVB22477.1"/>
    <property type="molecule type" value="Genomic_DNA"/>
</dbReference>
<sequence>VASALLAWWVPLLLVSFRPAPLLGQLPRLFTELDTSVVTVGDRVELIVGVEHDPSATVAWPDSVDLAPFEVLVAEPLALQSEGGRKVTGVRFTLAVFELGDLEIPS</sequence>
<accession>A0A382CAV0</accession>
<name>A0A382CAV0_9ZZZZ</name>
<dbReference type="AlphaFoldDB" id="A0A382CAV0"/>
<feature type="non-terminal residue" evidence="1">
    <location>
        <position position="1"/>
    </location>
</feature>
<organism evidence="1">
    <name type="scientific">marine metagenome</name>
    <dbReference type="NCBI Taxonomy" id="408172"/>
    <lineage>
        <taxon>unclassified sequences</taxon>
        <taxon>metagenomes</taxon>
        <taxon>ecological metagenomes</taxon>
    </lineage>
</organism>
<feature type="non-terminal residue" evidence="1">
    <location>
        <position position="106"/>
    </location>
</feature>
<gene>
    <name evidence="1" type="ORF">METZ01_LOCUS175331</name>
</gene>
<reference evidence="1" key="1">
    <citation type="submission" date="2018-05" db="EMBL/GenBank/DDBJ databases">
        <authorList>
            <person name="Lanie J.A."/>
            <person name="Ng W.-L."/>
            <person name="Kazmierczak K.M."/>
            <person name="Andrzejewski T.M."/>
            <person name="Davidsen T.M."/>
            <person name="Wayne K.J."/>
            <person name="Tettelin H."/>
            <person name="Glass J.I."/>
            <person name="Rusch D."/>
            <person name="Podicherti R."/>
            <person name="Tsui H.-C.T."/>
            <person name="Winkler M.E."/>
        </authorList>
    </citation>
    <scope>NUCLEOTIDE SEQUENCE</scope>
</reference>
<evidence type="ECO:0000313" key="1">
    <source>
        <dbReference type="EMBL" id="SVB22477.1"/>
    </source>
</evidence>
<protein>
    <submittedName>
        <fullName evidence="1">Uncharacterized protein</fullName>
    </submittedName>
</protein>
<proteinExistence type="predicted"/>